<gene>
    <name evidence="6" type="ORF">SAMN05444159_0848</name>
</gene>
<evidence type="ECO:0000256" key="1">
    <source>
        <dbReference type="ARBA" id="ARBA00001947"/>
    </source>
</evidence>
<dbReference type="Gene3D" id="3.40.50.10310">
    <property type="entry name" value="Creatininase"/>
    <property type="match status" value="1"/>
</dbReference>
<dbReference type="RefSeq" id="WP_079537046.1">
    <property type="nucleotide sequence ID" value="NZ_LT670844.1"/>
</dbReference>
<dbReference type="InterPro" id="IPR003785">
    <property type="entry name" value="Creatininase/forma_Hydrolase"/>
</dbReference>
<dbReference type="PANTHER" id="PTHR35005">
    <property type="entry name" value="3-DEHYDRO-SCYLLO-INOSOSE HYDROLASE"/>
    <property type="match status" value="1"/>
</dbReference>
<dbReference type="GO" id="GO:0046872">
    <property type="term" value="F:metal ion binding"/>
    <property type="evidence" value="ECO:0007669"/>
    <property type="project" value="UniProtKB-KW"/>
</dbReference>
<sequence length="272" mass="29864">MVLKSHWWWDLTTLDFTGLDAERVVAILPVGAVEQHGPHLPVGVDAAINAGIIARAVELMPVECPALVLPMLPVGKSDEHLAFPGTLTMSYETLGRAWFELGQSVHRAGIRKLLFFNSHGGQPQLVDIVCRELRVKLGMFAVSVMWPRLIDMDEFFDRQENKHGIHGGQSETSVMLHLHPDLVEMKRAENFVPLSVAIERESDMLGPEGGARFGWQAQDLHPKGACGDATKASADLGKLTVEHAAGQLLVLIDQISRYPLSRVAADTAFDKP</sequence>
<evidence type="ECO:0000313" key="6">
    <source>
        <dbReference type="EMBL" id="SHJ52871.1"/>
    </source>
</evidence>
<dbReference type="Pfam" id="PF02633">
    <property type="entry name" value="Creatininase"/>
    <property type="match status" value="1"/>
</dbReference>
<keyword evidence="3 6" id="KW-0378">Hydrolase</keyword>
<keyword evidence="2" id="KW-0479">Metal-binding</keyword>
<comment type="cofactor">
    <cofactor evidence="1">
        <name>Zn(2+)</name>
        <dbReference type="ChEBI" id="CHEBI:29105"/>
    </cofactor>
</comment>
<dbReference type="Proteomes" id="UP000189935">
    <property type="component" value="Chromosome I"/>
</dbReference>
<evidence type="ECO:0000313" key="7">
    <source>
        <dbReference type="Proteomes" id="UP000189935"/>
    </source>
</evidence>
<dbReference type="InterPro" id="IPR024087">
    <property type="entry name" value="Creatininase-like_sf"/>
</dbReference>
<reference evidence="6 7" key="1">
    <citation type="submission" date="2016-11" db="EMBL/GenBank/DDBJ databases">
        <authorList>
            <person name="Jaros S."/>
            <person name="Januszkiewicz K."/>
            <person name="Wedrychowicz H."/>
        </authorList>
    </citation>
    <scope>NUCLEOTIDE SEQUENCE [LARGE SCALE GENOMIC DNA]</scope>
    <source>
        <strain evidence="6 7">GAS499</strain>
    </source>
</reference>
<keyword evidence="4" id="KW-0862">Zinc</keyword>
<proteinExistence type="inferred from homology"/>
<dbReference type="EMBL" id="LT670844">
    <property type="protein sequence ID" value="SHJ52871.1"/>
    <property type="molecule type" value="Genomic_DNA"/>
</dbReference>
<dbReference type="GO" id="GO:0009231">
    <property type="term" value="P:riboflavin biosynthetic process"/>
    <property type="evidence" value="ECO:0007669"/>
    <property type="project" value="TreeGrafter"/>
</dbReference>
<evidence type="ECO:0000256" key="5">
    <source>
        <dbReference type="ARBA" id="ARBA00024029"/>
    </source>
</evidence>
<protein>
    <submittedName>
        <fullName evidence="6">Creatinine amidohydrolase</fullName>
    </submittedName>
</protein>
<dbReference type="AlphaFoldDB" id="A0A1M6K1M5"/>
<name>A0A1M6K1M5_9BRAD</name>
<accession>A0A1M6K1M5</accession>
<dbReference type="GO" id="GO:0016811">
    <property type="term" value="F:hydrolase activity, acting on carbon-nitrogen (but not peptide) bonds, in linear amides"/>
    <property type="evidence" value="ECO:0007669"/>
    <property type="project" value="TreeGrafter"/>
</dbReference>
<evidence type="ECO:0000256" key="4">
    <source>
        <dbReference type="ARBA" id="ARBA00022833"/>
    </source>
</evidence>
<evidence type="ECO:0000256" key="2">
    <source>
        <dbReference type="ARBA" id="ARBA00022723"/>
    </source>
</evidence>
<dbReference type="OrthoDB" id="9801445at2"/>
<organism evidence="6 7">
    <name type="scientific">Bradyrhizobium lablabi</name>
    <dbReference type="NCBI Taxonomy" id="722472"/>
    <lineage>
        <taxon>Bacteria</taxon>
        <taxon>Pseudomonadati</taxon>
        <taxon>Pseudomonadota</taxon>
        <taxon>Alphaproteobacteria</taxon>
        <taxon>Hyphomicrobiales</taxon>
        <taxon>Nitrobacteraceae</taxon>
        <taxon>Bradyrhizobium</taxon>
    </lineage>
</organism>
<dbReference type="PANTHER" id="PTHR35005:SF1">
    <property type="entry name" value="2-AMINO-5-FORMYLAMINO-6-RIBOSYLAMINOPYRIMIDIN-4(3H)-ONE 5'-MONOPHOSPHATE DEFORMYLASE"/>
    <property type="match status" value="1"/>
</dbReference>
<evidence type="ECO:0000256" key="3">
    <source>
        <dbReference type="ARBA" id="ARBA00022801"/>
    </source>
</evidence>
<dbReference type="SUPFAM" id="SSF102215">
    <property type="entry name" value="Creatininase"/>
    <property type="match status" value="1"/>
</dbReference>
<comment type="similarity">
    <text evidence="5">Belongs to the creatininase superfamily.</text>
</comment>